<dbReference type="EMBL" id="JAPFQA010000008">
    <property type="protein sequence ID" value="MCZ8546270.1"/>
    <property type="molecule type" value="Genomic_DNA"/>
</dbReference>
<keyword evidence="2" id="KW-1185">Reference proteome</keyword>
<organism evidence="1 2">
    <name type="scientific">Mesorhizobium qingshengii</name>
    <dbReference type="NCBI Taxonomy" id="1165689"/>
    <lineage>
        <taxon>Bacteria</taxon>
        <taxon>Pseudomonadati</taxon>
        <taxon>Pseudomonadota</taxon>
        <taxon>Alphaproteobacteria</taxon>
        <taxon>Hyphomicrobiales</taxon>
        <taxon>Phyllobacteriaceae</taxon>
        <taxon>Mesorhizobium</taxon>
    </lineage>
</organism>
<protein>
    <submittedName>
        <fullName evidence="1">Uncharacterized protein</fullName>
    </submittedName>
</protein>
<sequence length="77" mass="9083">MYMMSGFDFFSDLVEAGVVEDRHDVPRELAEETWHRIGEDVLDYMAEFHIGFRPPDRPIFAEREFGPPGKRRRRVGL</sequence>
<evidence type="ECO:0000313" key="1">
    <source>
        <dbReference type="EMBL" id="MCZ8546270.1"/>
    </source>
</evidence>
<accession>A0ABT4QXF0</accession>
<evidence type="ECO:0000313" key="2">
    <source>
        <dbReference type="Proteomes" id="UP001152178"/>
    </source>
</evidence>
<dbReference type="RefSeq" id="WP_269906637.1">
    <property type="nucleotide sequence ID" value="NZ_JAPFQA010000008.1"/>
</dbReference>
<dbReference type="Proteomes" id="UP001152178">
    <property type="component" value="Unassembled WGS sequence"/>
</dbReference>
<proteinExistence type="predicted"/>
<gene>
    <name evidence="1" type="ORF">OOJ09_18940</name>
</gene>
<name>A0ABT4QXF0_9HYPH</name>
<comment type="caution">
    <text evidence="1">The sequence shown here is derived from an EMBL/GenBank/DDBJ whole genome shotgun (WGS) entry which is preliminary data.</text>
</comment>
<reference evidence="1" key="1">
    <citation type="submission" date="2022-11" db="EMBL/GenBank/DDBJ databases">
        <authorList>
            <person name="Coimbra C."/>
        </authorList>
    </citation>
    <scope>NUCLEOTIDE SEQUENCE</scope>
    <source>
        <strain evidence="1">Jales19</strain>
    </source>
</reference>